<evidence type="ECO:0000313" key="3">
    <source>
        <dbReference type="Proteomes" id="UP001519460"/>
    </source>
</evidence>
<gene>
    <name evidence="2" type="ORF">BaRGS_00026977</name>
</gene>
<dbReference type="InterPro" id="IPR000477">
    <property type="entry name" value="RT_dom"/>
</dbReference>
<dbReference type="SUPFAM" id="SSF56672">
    <property type="entry name" value="DNA/RNA polymerases"/>
    <property type="match status" value="1"/>
</dbReference>
<dbReference type="Pfam" id="PF00078">
    <property type="entry name" value="RVT_1"/>
    <property type="match status" value="1"/>
</dbReference>
<sequence>MIKPNISLADWKKHFESLLNQSTTAKYDKVHEPTDYCEITDTPITEKEIQEAIRHLKRNKASGWDGIPAEVLKNARYIIPFLKAFFNALLDAGYFPKPWCMSIIVPLYKKGNADEPGNYRGVSLLSVVSKVFTYILNKRLTEWAEEQSVIAKEQAGVRSDHSTVDHIFTFIAIIQKSMSQGKRKAYVAFIDYEKAFDSVDRTCLWSLLCKRGLSR</sequence>
<proteinExistence type="predicted"/>
<dbReference type="CDD" id="cd01650">
    <property type="entry name" value="RT_nLTR_like"/>
    <property type="match status" value="1"/>
</dbReference>
<reference evidence="2 3" key="1">
    <citation type="journal article" date="2023" name="Sci. Data">
        <title>Genome assembly of the Korean intertidal mud-creeper Batillaria attramentaria.</title>
        <authorList>
            <person name="Patra A.K."/>
            <person name="Ho P.T."/>
            <person name="Jun S."/>
            <person name="Lee S.J."/>
            <person name="Kim Y."/>
            <person name="Won Y.J."/>
        </authorList>
    </citation>
    <scope>NUCLEOTIDE SEQUENCE [LARGE SCALE GENOMIC DNA]</scope>
    <source>
        <strain evidence="2">Wonlab-2016</strain>
    </source>
</reference>
<keyword evidence="3" id="KW-1185">Reference proteome</keyword>
<evidence type="ECO:0000259" key="1">
    <source>
        <dbReference type="Pfam" id="PF00078"/>
    </source>
</evidence>
<dbReference type="PANTHER" id="PTHR19446">
    <property type="entry name" value="REVERSE TRANSCRIPTASES"/>
    <property type="match status" value="1"/>
</dbReference>
<dbReference type="InterPro" id="IPR043502">
    <property type="entry name" value="DNA/RNA_pol_sf"/>
</dbReference>
<comment type="caution">
    <text evidence="2">The sequence shown here is derived from an EMBL/GenBank/DDBJ whole genome shotgun (WGS) entry which is preliminary data.</text>
</comment>
<organism evidence="2 3">
    <name type="scientific">Batillaria attramentaria</name>
    <dbReference type="NCBI Taxonomy" id="370345"/>
    <lineage>
        <taxon>Eukaryota</taxon>
        <taxon>Metazoa</taxon>
        <taxon>Spiralia</taxon>
        <taxon>Lophotrochozoa</taxon>
        <taxon>Mollusca</taxon>
        <taxon>Gastropoda</taxon>
        <taxon>Caenogastropoda</taxon>
        <taxon>Sorbeoconcha</taxon>
        <taxon>Cerithioidea</taxon>
        <taxon>Batillariidae</taxon>
        <taxon>Batillaria</taxon>
    </lineage>
</organism>
<name>A0ABD0K4H6_9CAEN</name>
<evidence type="ECO:0000313" key="2">
    <source>
        <dbReference type="EMBL" id="KAK7481830.1"/>
    </source>
</evidence>
<dbReference type="Proteomes" id="UP001519460">
    <property type="component" value="Unassembled WGS sequence"/>
</dbReference>
<dbReference type="AlphaFoldDB" id="A0ABD0K4H6"/>
<dbReference type="EMBL" id="JACVVK020000256">
    <property type="protein sequence ID" value="KAK7481830.1"/>
    <property type="molecule type" value="Genomic_DNA"/>
</dbReference>
<accession>A0ABD0K4H6</accession>
<protein>
    <recommendedName>
        <fullName evidence="1">Reverse transcriptase domain-containing protein</fullName>
    </recommendedName>
</protein>
<feature type="domain" description="Reverse transcriptase" evidence="1">
    <location>
        <begin position="109"/>
        <end position="204"/>
    </location>
</feature>